<dbReference type="GeneID" id="44078475"/>
<feature type="region of interest" description="Disordered" evidence="1">
    <location>
        <begin position="133"/>
        <end position="166"/>
    </location>
</feature>
<gene>
    <name evidence="2" type="ORF">G3I44_03700</name>
</gene>
<evidence type="ECO:0000313" key="3">
    <source>
        <dbReference type="Proteomes" id="UP000465846"/>
    </source>
</evidence>
<dbReference type="SMART" id="SM00382">
    <property type="entry name" value="AAA"/>
    <property type="match status" value="1"/>
</dbReference>
<dbReference type="AlphaFoldDB" id="A0A6C0UE86"/>
<dbReference type="Proteomes" id="UP000465846">
    <property type="component" value="Chromosome"/>
</dbReference>
<feature type="compositionally biased region" description="Acidic residues" evidence="1">
    <location>
        <begin position="133"/>
        <end position="152"/>
    </location>
</feature>
<proteinExistence type="predicted"/>
<sequence length="305" mass="33934">MATLEIKNLHAEVAEEDGEQILRGVDLEVKSGEIHALMGPNGSGKSTTAKVIAGHPAYEVTDGEILLHLEDDEFGDDFEIPEDKRTWNLLDLEPNERAALGIFLGFQYPAEIEGVTMTNFLRTALNAKIEEREELFEDEDEADDAEEEDDSGYETSPMEGPADEGEVGVAEFQKLLKEKMEQLDMDEKFMQRYLNAGFSGGEKKQNEVLQAAILEPSLAVLDEIDSGLDIDRLQDVSKGINALRDEQGTGVLQITHYQRILEYVEPDHVHIMLDGKVVKSGDASLAETLEDKGYDWVREEVYGAA</sequence>
<dbReference type="Gene3D" id="3.40.50.300">
    <property type="entry name" value="P-loop containing nucleotide triphosphate hydrolases"/>
    <property type="match status" value="1"/>
</dbReference>
<keyword evidence="2" id="KW-0547">Nucleotide-binding</keyword>
<protein>
    <submittedName>
        <fullName evidence="2">ABC transporter ATP-binding protein</fullName>
    </submittedName>
</protein>
<reference evidence="2 3" key="1">
    <citation type="submission" date="2020-02" db="EMBL/GenBank/DDBJ databases">
        <title>Whole genome sequence of Halogeometricum borinquense strain wsp4.</title>
        <authorList>
            <person name="Verma D.K."/>
            <person name="Gopal K."/>
            <person name="Prasad E.S."/>
        </authorList>
    </citation>
    <scope>NUCLEOTIDE SEQUENCE [LARGE SCALE GENOMIC DNA]</scope>
    <source>
        <strain evidence="3">wsp4</strain>
    </source>
</reference>
<accession>A0A6C0UE86</accession>
<keyword evidence="2" id="KW-0067">ATP-binding</keyword>
<dbReference type="CDD" id="cd03217">
    <property type="entry name" value="ABC_FeS_Assembly"/>
    <property type="match status" value="1"/>
</dbReference>
<dbReference type="InterPro" id="IPR027417">
    <property type="entry name" value="P-loop_NTPase"/>
</dbReference>
<dbReference type="PANTHER" id="PTHR43204">
    <property type="entry name" value="ABC TRANSPORTER I FAMILY MEMBER 6, CHLOROPLASTIC"/>
    <property type="match status" value="1"/>
</dbReference>
<dbReference type="GO" id="GO:0005524">
    <property type="term" value="F:ATP binding"/>
    <property type="evidence" value="ECO:0007669"/>
    <property type="project" value="UniProtKB-KW"/>
</dbReference>
<dbReference type="EMBL" id="CP048739">
    <property type="protein sequence ID" value="QIB73467.1"/>
    <property type="molecule type" value="Genomic_DNA"/>
</dbReference>
<evidence type="ECO:0000256" key="1">
    <source>
        <dbReference type="SAM" id="MobiDB-lite"/>
    </source>
</evidence>
<organism evidence="2 3">
    <name type="scientific">Halogeometricum borinquense</name>
    <dbReference type="NCBI Taxonomy" id="60847"/>
    <lineage>
        <taxon>Archaea</taxon>
        <taxon>Methanobacteriati</taxon>
        <taxon>Methanobacteriota</taxon>
        <taxon>Stenosarchaea group</taxon>
        <taxon>Halobacteria</taxon>
        <taxon>Halobacteriales</taxon>
        <taxon>Haloferacaceae</taxon>
        <taxon>Halogeometricum</taxon>
    </lineage>
</organism>
<dbReference type="InterPro" id="IPR003439">
    <property type="entry name" value="ABC_transporter-like_ATP-bd"/>
</dbReference>
<dbReference type="RefSeq" id="WP_163485531.1">
    <property type="nucleotide sequence ID" value="NZ_CP048739.1"/>
</dbReference>
<name>A0A6C0UE86_9EURY</name>
<dbReference type="InterPro" id="IPR003593">
    <property type="entry name" value="AAA+_ATPase"/>
</dbReference>
<dbReference type="GO" id="GO:0016887">
    <property type="term" value="F:ATP hydrolysis activity"/>
    <property type="evidence" value="ECO:0007669"/>
    <property type="project" value="InterPro"/>
</dbReference>
<evidence type="ECO:0000313" key="2">
    <source>
        <dbReference type="EMBL" id="QIB73467.1"/>
    </source>
</evidence>
<dbReference type="PROSITE" id="PS50893">
    <property type="entry name" value="ABC_TRANSPORTER_2"/>
    <property type="match status" value="1"/>
</dbReference>
<dbReference type="PANTHER" id="PTHR43204:SF1">
    <property type="entry name" value="ABC TRANSPORTER I FAMILY MEMBER 6, CHLOROPLASTIC"/>
    <property type="match status" value="1"/>
</dbReference>
<dbReference type="InterPro" id="IPR010230">
    <property type="entry name" value="FeS-cluster_ATPase_SufC"/>
</dbReference>
<dbReference type="SUPFAM" id="SSF52540">
    <property type="entry name" value="P-loop containing nucleoside triphosphate hydrolases"/>
    <property type="match status" value="1"/>
</dbReference>
<dbReference type="Pfam" id="PF00005">
    <property type="entry name" value="ABC_tran"/>
    <property type="match status" value="1"/>
</dbReference>